<dbReference type="OrthoDB" id="1433122at2"/>
<dbReference type="AlphaFoldDB" id="A0A2I7SKN7"/>
<organism evidence="1 2">
    <name type="scientific">Pseudotamlana carrageenivorans</name>
    <dbReference type="NCBI Taxonomy" id="2069432"/>
    <lineage>
        <taxon>Bacteria</taxon>
        <taxon>Pseudomonadati</taxon>
        <taxon>Bacteroidota</taxon>
        <taxon>Flavobacteriia</taxon>
        <taxon>Flavobacteriales</taxon>
        <taxon>Flavobacteriaceae</taxon>
        <taxon>Pseudotamlana</taxon>
    </lineage>
</organism>
<sequence>MSWELELQRALEKLKKREVFCFVAQVTEVDKTNGVCKVHDGELEFTDVRLSAVIDGKNKKCFVFPKVGSTVLVEPINEDLKQLYVSKYSEVESVSWLIETTQFLMDENGFKIARENENLKQVLNDWQEQFGKLCDEVAKIYVSIGVTPNVIEIMKIKNEVSTSIKQRLNTILKA</sequence>
<dbReference type="Proteomes" id="UP000236592">
    <property type="component" value="Chromosome"/>
</dbReference>
<proteinExistence type="predicted"/>
<dbReference type="InterPro" id="IPR037026">
    <property type="entry name" value="Vgr_OB-fold_dom_sf"/>
</dbReference>
<dbReference type="KEGG" id="taj:C1A40_13980"/>
<gene>
    <name evidence="1" type="ORF">C1A40_13980</name>
</gene>
<keyword evidence="2" id="KW-1185">Reference proteome</keyword>
<protein>
    <submittedName>
        <fullName evidence="1">Uncharacterized protein</fullName>
    </submittedName>
</protein>
<dbReference type="Gene3D" id="2.40.50.230">
    <property type="entry name" value="Gp5 N-terminal domain"/>
    <property type="match status" value="1"/>
</dbReference>
<name>A0A2I7SKN7_9FLAO</name>
<dbReference type="RefSeq" id="WP_102996436.1">
    <property type="nucleotide sequence ID" value="NZ_CP025938.1"/>
</dbReference>
<evidence type="ECO:0000313" key="1">
    <source>
        <dbReference type="EMBL" id="AUS06485.1"/>
    </source>
</evidence>
<accession>A0A2I7SKN7</accession>
<evidence type="ECO:0000313" key="2">
    <source>
        <dbReference type="Proteomes" id="UP000236592"/>
    </source>
</evidence>
<dbReference type="EMBL" id="CP025938">
    <property type="protein sequence ID" value="AUS06485.1"/>
    <property type="molecule type" value="Genomic_DNA"/>
</dbReference>
<reference evidence="2" key="1">
    <citation type="submission" date="2018-01" db="EMBL/GenBank/DDBJ databases">
        <title>Complete genome of Tamlana sp. UJ94.</title>
        <authorList>
            <person name="Jung J."/>
            <person name="Chung D."/>
            <person name="Bae S.S."/>
            <person name="Baek K."/>
        </authorList>
    </citation>
    <scope>NUCLEOTIDE SEQUENCE [LARGE SCALE GENOMIC DNA]</scope>
    <source>
        <strain evidence="2">UJ94</strain>
    </source>
</reference>